<evidence type="ECO:0000313" key="6">
    <source>
        <dbReference type="Proteomes" id="UP000616499"/>
    </source>
</evidence>
<evidence type="ECO:0000256" key="1">
    <source>
        <dbReference type="ARBA" id="ARBA00023015"/>
    </source>
</evidence>
<keyword evidence="2" id="KW-0238">DNA-binding</keyword>
<name>A0ABQ2GGP2_9PSED</name>
<dbReference type="RefSeq" id="WP_188864274.1">
    <property type="nucleotide sequence ID" value="NZ_BMNW01000001.1"/>
</dbReference>
<dbReference type="CDD" id="cd01392">
    <property type="entry name" value="HTH_LacI"/>
    <property type="match status" value="1"/>
</dbReference>
<dbReference type="Gene3D" id="3.40.50.2300">
    <property type="match status" value="2"/>
</dbReference>
<dbReference type="Proteomes" id="UP000616499">
    <property type="component" value="Unassembled WGS sequence"/>
</dbReference>
<dbReference type="InterPro" id="IPR000843">
    <property type="entry name" value="HTH_LacI"/>
</dbReference>
<keyword evidence="6" id="KW-1185">Reference proteome</keyword>
<evidence type="ECO:0000256" key="2">
    <source>
        <dbReference type="ARBA" id="ARBA00023125"/>
    </source>
</evidence>
<gene>
    <name evidence="5" type="ORF">GCM10009425_02750</name>
</gene>
<dbReference type="Pfam" id="PF00356">
    <property type="entry name" value="LacI"/>
    <property type="match status" value="1"/>
</dbReference>
<evidence type="ECO:0000256" key="3">
    <source>
        <dbReference type="ARBA" id="ARBA00023163"/>
    </source>
</evidence>
<feature type="domain" description="HTH lacI-type" evidence="4">
    <location>
        <begin position="1"/>
        <end position="53"/>
    </location>
</feature>
<dbReference type="InterPro" id="IPR046335">
    <property type="entry name" value="LacI/GalR-like_sensor"/>
</dbReference>
<protein>
    <submittedName>
        <fullName evidence="5">LacI family transcriptional regulator</fullName>
    </submittedName>
</protein>
<dbReference type="PANTHER" id="PTHR30146">
    <property type="entry name" value="LACI-RELATED TRANSCRIPTIONAL REPRESSOR"/>
    <property type="match status" value="1"/>
</dbReference>
<reference evidence="6" key="1">
    <citation type="journal article" date="2019" name="Int. J. Syst. Evol. Microbiol.">
        <title>The Global Catalogue of Microorganisms (GCM) 10K type strain sequencing project: providing services to taxonomists for standard genome sequencing and annotation.</title>
        <authorList>
            <consortium name="The Broad Institute Genomics Platform"/>
            <consortium name="The Broad Institute Genome Sequencing Center for Infectious Disease"/>
            <person name="Wu L."/>
            <person name="Ma J."/>
        </authorList>
    </citation>
    <scope>NUCLEOTIDE SEQUENCE [LARGE SCALE GENOMIC DNA]</scope>
    <source>
        <strain evidence="6">JCM 13501</strain>
    </source>
</reference>
<comment type="caution">
    <text evidence="5">The sequence shown here is derived from an EMBL/GenBank/DDBJ whole genome shotgun (WGS) entry which is preliminary data.</text>
</comment>
<dbReference type="SMART" id="SM00354">
    <property type="entry name" value="HTH_LACI"/>
    <property type="match status" value="1"/>
</dbReference>
<accession>A0ABQ2GGP2</accession>
<keyword evidence="3" id="KW-0804">Transcription</keyword>
<organism evidence="5 6">
    <name type="scientific">Pseudomonas asuensis</name>
    <dbReference type="NCBI Taxonomy" id="1825787"/>
    <lineage>
        <taxon>Bacteria</taxon>
        <taxon>Pseudomonadati</taxon>
        <taxon>Pseudomonadota</taxon>
        <taxon>Gammaproteobacteria</taxon>
        <taxon>Pseudomonadales</taxon>
        <taxon>Pseudomonadaceae</taxon>
        <taxon>Pseudomonas</taxon>
    </lineage>
</organism>
<dbReference type="InterPro" id="IPR028082">
    <property type="entry name" value="Peripla_BP_I"/>
</dbReference>
<dbReference type="SUPFAM" id="SSF53822">
    <property type="entry name" value="Periplasmic binding protein-like I"/>
    <property type="match status" value="1"/>
</dbReference>
<dbReference type="Pfam" id="PF13377">
    <property type="entry name" value="Peripla_BP_3"/>
    <property type="match status" value="1"/>
</dbReference>
<evidence type="ECO:0000259" key="4">
    <source>
        <dbReference type="PROSITE" id="PS50932"/>
    </source>
</evidence>
<dbReference type="PROSITE" id="PS50932">
    <property type="entry name" value="HTH_LACI_2"/>
    <property type="match status" value="1"/>
</dbReference>
<dbReference type="CDD" id="cd01575">
    <property type="entry name" value="PBP1_GntR"/>
    <property type="match status" value="1"/>
</dbReference>
<dbReference type="SUPFAM" id="SSF47413">
    <property type="entry name" value="lambda repressor-like DNA-binding domains"/>
    <property type="match status" value="1"/>
</dbReference>
<evidence type="ECO:0000313" key="5">
    <source>
        <dbReference type="EMBL" id="GGL95189.1"/>
    </source>
</evidence>
<dbReference type="EMBL" id="BMNW01000001">
    <property type="protein sequence ID" value="GGL95189.1"/>
    <property type="molecule type" value="Genomic_DNA"/>
</dbReference>
<proteinExistence type="predicted"/>
<dbReference type="InterPro" id="IPR010982">
    <property type="entry name" value="Lambda_DNA-bd_dom_sf"/>
</dbReference>
<dbReference type="PANTHER" id="PTHR30146:SF2">
    <property type="entry name" value="HTH-TYPE TRANSCRIPTIONAL REGULATOR GNTR"/>
    <property type="match status" value="1"/>
</dbReference>
<sequence>MQDIADHVGVSSITVSRALKTPEKVAVSVRDRILEACGQLGYVPNQAAMALASARSQNIVVLIPSLTNSVFVDILVGIKERLDRHGYNLLIGITGYSLEQEEHLLRTYLQHSPDGVILTGIDHTPGLWALLEQQQIPTVHTIETLERSDCWSVGFSQFAAGYSAAQHLIECGYRCIGIIGAQGDPRTLRRRDGCRQALKEAGLYDPQRELFVTSNSSLALGAELFEQIYHDQPDCEALFFCNDDLAQGAVFKCGRLGIAVPERMAIMGFHDLNGSAWTSPPLTTVATPRYRIGCEAAELLVAHLAGQDKPERHVDLGFEIVLRETTRLDPIEP</sequence>
<dbReference type="Gene3D" id="1.10.260.40">
    <property type="entry name" value="lambda repressor-like DNA-binding domains"/>
    <property type="match status" value="1"/>
</dbReference>
<keyword evidence="1" id="KW-0805">Transcription regulation</keyword>